<evidence type="ECO:0000256" key="1">
    <source>
        <dbReference type="ARBA" id="ARBA00009156"/>
    </source>
</evidence>
<dbReference type="InterPro" id="IPR050406">
    <property type="entry name" value="FGGY_Carb_Kinase"/>
</dbReference>
<keyword evidence="3 4" id="KW-0418">Kinase</keyword>
<dbReference type="PANTHER" id="PTHR43095:SF2">
    <property type="entry name" value="GLUCONOKINASE"/>
    <property type="match status" value="1"/>
</dbReference>
<dbReference type="RefSeq" id="WP_349144893.1">
    <property type="nucleotide sequence ID" value="NZ_JBBMFC010000026.1"/>
</dbReference>
<comment type="similarity">
    <text evidence="1 4">Belongs to the FGGY kinase family.</text>
</comment>
<dbReference type="InterPro" id="IPR000577">
    <property type="entry name" value="Carb_kinase_FGGY"/>
</dbReference>
<dbReference type="Gene3D" id="3.30.420.40">
    <property type="match status" value="2"/>
</dbReference>
<dbReference type="PANTHER" id="PTHR43095">
    <property type="entry name" value="SUGAR KINASE"/>
    <property type="match status" value="1"/>
</dbReference>
<accession>A0ABV1I3D7</accession>
<dbReference type="CDD" id="cd07773">
    <property type="entry name" value="ASKHA_NBD_FGGY_FK"/>
    <property type="match status" value="1"/>
</dbReference>
<dbReference type="InterPro" id="IPR018485">
    <property type="entry name" value="FGGY_C"/>
</dbReference>
<dbReference type="InterPro" id="IPR018483">
    <property type="entry name" value="Carb_kinase_FGGY_CS"/>
</dbReference>
<sequence length="507" mass="57042">MFCGLDLGTSGVKAAVFDEKGKQMAFARRECDLIFPHTGWAELNARDYWNKIREVLREVSAKMNGNIQAISISSQAQAVVPITREGQPLYNIIVTMDNRTLKQYRFWKDNFDEWEMYQKTGNAFSTIYTLNKIMWHKENLPQVYEDAWKFCCVPDYAGYLLTGENPLIDYSVAGRSMMLSPDTLIWNEEVLELAEISKEKLSTPVSSTTILGKVKKEVCRECQLSEDCVVVVGGHDQACGAVGSGVCRAGMLMDACGTVDAMLTVLPKLEINRKMLKNNLPCYRHVTDSNYITMAINTNGGLFFKWYKKTFYSCEAGICEKEGRDIYTEIIEQCSDKPSDMYILPHIEGAGTPYNDPQSLGAVIGLKANYTKKDISRAVLDSLAYEMKINLLALEESTEQPVEEIRLIGGGAKTARWLQIKADVFGKKITTLQTNEAASLGAAIIAAVGTAYYKTIEEATACMVHSKDTFFPNLDMYRQYSDRFEEYKSIYGVLKPLNHRISNRLNL</sequence>
<dbReference type="InterPro" id="IPR043129">
    <property type="entry name" value="ATPase_NBD"/>
</dbReference>
<comment type="caution">
    <text evidence="7">The sequence shown here is derived from an EMBL/GenBank/DDBJ whole genome shotgun (WGS) entry which is preliminary data.</text>
</comment>
<evidence type="ECO:0000313" key="7">
    <source>
        <dbReference type="EMBL" id="MEQ2579713.1"/>
    </source>
</evidence>
<gene>
    <name evidence="7" type="ORF">WMO62_12920</name>
</gene>
<keyword evidence="2 4" id="KW-0808">Transferase</keyword>
<protein>
    <submittedName>
        <fullName evidence="7">FGGY-family carbohydrate kinase</fullName>
        <ecNumber evidence="7">2.7.1.-</ecNumber>
    </submittedName>
</protein>
<dbReference type="Pfam" id="PF02782">
    <property type="entry name" value="FGGY_C"/>
    <property type="match status" value="1"/>
</dbReference>
<evidence type="ECO:0000259" key="5">
    <source>
        <dbReference type="Pfam" id="PF00370"/>
    </source>
</evidence>
<evidence type="ECO:0000256" key="2">
    <source>
        <dbReference type="ARBA" id="ARBA00022679"/>
    </source>
</evidence>
<name>A0ABV1I3D7_9FIRM</name>
<dbReference type="EMBL" id="JBBMFC010000026">
    <property type="protein sequence ID" value="MEQ2579713.1"/>
    <property type="molecule type" value="Genomic_DNA"/>
</dbReference>
<dbReference type="PROSITE" id="PS00445">
    <property type="entry name" value="FGGY_KINASES_2"/>
    <property type="match status" value="1"/>
</dbReference>
<proteinExistence type="inferred from homology"/>
<feature type="domain" description="Carbohydrate kinase FGGY N-terminal" evidence="5">
    <location>
        <begin position="1"/>
        <end position="243"/>
    </location>
</feature>
<evidence type="ECO:0000256" key="4">
    <source>
        <dbReference type="RuleBase" id="RU003733"/>
    </source>
</evidence>
<evidence type="ECO:0000313" key="8">
    <source>
        <dbReference type="Proteomes" id="UP001470288"/>
    </source>
</evidence>
<organism evidence="7 8">
    <name type="scientific">Hominiventricola aquisgranensis</name>
    <dbReference type="NCBI Taxonomy" id="3133164"/>
    <lineage>
        <taxon>Bacteria</taxon>
        <taxon>Bacillati</taxon>
        <taxon>Bacillota</taxon>
        <taxon>Clostridia</taxon>
        <taxon>Lachnospirales</taxon>
        <taxon>Lachnospiraceae</taxon>
        <taxon>Hominiventricola</taxon>
    </lineage>
</organism>
<dbReference type="Pfam" id="PF00370">
    <property type="entry name" value="FGGY_N"/>
    <property type="match status" value="1"/>
</dbReference>
<dbReference type="EC" id="2.7.1.-" evidence="7"/>
<dbReference type="Proteomes" id="UP001470288">
    <property type="component" value="Unassembled WGS sequence"/>
</dbReference>
<dbReference type="PIRSF" id="PIRSF000538">
    <property type="entry name" value="GlpK"/>
    <property type="match status" value="1"/>
</dbReference>
<evidence type="ECO:0000256" key="3">
    <source>
        <dbReference type="ARBA" id="ARBA00022777"/>
    </source>
</evidence>
<dbReference type="SUPFAM" id="SSF53067">
    <property type="entry name" value="Actin-like ATPase domain"/>
    <property type="match status" value="2"/>
</dbReference>
<dbReference type="GO" id="GO:0016301">
    <property type="term" value="F:kinase activity"/>
    <property type="evidence" value="ECO:0007669"/>
    <property type="project" value="UniProtKB-KW"/>
</dbReference>
<feature type="domain" description="Carbohydrate kinase FGGY C-terminal" evidence="6">
    <location>
        <begin position="256"/>
        <end position="448"/>
    </location>
</feature>
<keyword evidence="8" id="KW-1185">Reference proteome</keyword>
<reference evidence="7 8" key="1">
    <citation type="submission" date="2024-03" db="EMBL/GenBank/DDBJ databases">
        <title>Human intestinal bacterial collection.</title>
        <authorList>
            <person name="Pauvert C."/>
            <person name="Hitch T.C.A."/>
            <person name="Clavel T."/>
        </authorList>
    </citation>
    <scope>NUCLEOTIDE SEQUENCE [LARGE SCALE GENOMIC DNA]</scope>
    <source>
        <strain evidence="7 8">CLA-AA-H78B</strain>
    </source>
</reference>
<evidence type="ECO:0000259" key="6">
    <source>
        <dbReference type="Pfam" id="PF02782"/>
    </source>
</evidence>
<dbReference type="InterPro" id="IPR018484">
    <property type="entry name" value="FGGY_N"/>
</dbReference>